<evidence type="ECO:0000256" key="6">
    <source>
        <dbReference type="ARBA" id="ARBA00023211"/>
    </source>
</evidence>
<dbReference type="GO" id="GO:0046872">
    <property type="term" value="F:metal ion binding"/>
    <property type="evidence" value="ECO:0007669"/>
    <property type="project" value="UniProtKB-KW"/>
</dbReference>
<evidence type="ECO:0000313" key="12">
    <source>
        <dbReference type="Proteomes" id="UP000260457"/>
    </source>
</evidence>
<protein>
    <submittedName>
        <fullName evidence="10">Zn-dependent hydrolase</fullName>
    </submittedName>
</protein>
<comment type="cofactor">
    <cofactor evidence="1">
        <name>Mn(2+)</name>
        <dbReference type="ChEBI" id="CHEBI:29035"/>
    </cofactor>
</comment>
<keyword evidence="12" id="KW-1185">Reference proteome</keyword>
<dbReference type="Pfam" id="PF01546">
    <property type="entry name" value="Peptidase_M20"/>
    <property type="match status" value="1"/>
</dbReference>
<dbReference type="AlphaFoldDB" id="A0AAX0RX02"/>
<dbReference type="InterPro" id="IPR001261">
    <property type="entry name" value="ArgE/DapE_CS"/>
</dbReference>
<dbReference type="Gene3D" id="3.40.630.10">
    <property type="entry name" value="Zn peptidases"/>
    <property type="match status" value="1"/>
</dbReference>
<evidence type="ECO:0000256" key="7">
    <source>
        <dbReference type="PIRSR" id="PIRSR001235-1"/>
    </source>
</evidence>
<dbReference type="GO" id="GO:0016813">
    <property type="term" value="F:hydrolase activity, acting on carbon-nitrogen (but not peptide) bonds, in linear amidines"/>
    <property type="evidence" value="ECO:0007669"/>
    <property type="project" value="InterPro"/>
</dbReference>
<evidence type="ECO:0000256" key="2">
    <source>
        <dbReference type="ARBA" id="ARBA00006153"/>
    </source>
</evidence>
<dbReference type="PIRSF" id="PIRSF001235">
    <property type="entry name" value="Amidase_carbamoylase"/>
    <property type="match status" value="1"/>
</dbReference>
<dbReference type="PROSITE" id="PS00758">
    <property type="entry name" value="ARGE_DAPE_CPG2_1"/>
    <property type="match status" value="1"/>
</dbReference>
<evidence type="ECO:0000256" key="5">
    <source>
        <dbReference type="ARBA" id="ARBA00022801"/>
    </source>
</evidence>
<gene>
    <name evidence="10" type="ORF">CN689_23305</name>
    <name evidence="9" type="ORF">DTO10_21725</name>
</gene>
<feature type="binding site" evidence="7">
    <location>
        <position position="124"/>
    </location>
    <ligand>
        <name>Zn(2+)</name>
        <dbReference type="ChEBI" id="CHEBI:29105"/>
        <label>2</label>
    </ligand>
</feature>
<dbReference type="Gene3D" id="3.30.70.360">
    <property type="match status" value="1"/>
</dbReference>
<dbReference type="SUPFAM" id="SSF53187">
    <property type="entry name" value="Zn-dependent exopeptidases"/>
    <property type="match status" value="1"/>
</dbReference>
<feature type="binding site" evidence="7">
    <location>
        <position position="78"/>
    </location>
    <ligand>
        <name>Zn(2+)</name>
        <dbReference type="ChEBI" id="CHEBI:29105"/>
        <label>1</label>
    </ligand>
</feature>
<dbReference type="SUPFAM" id="SSF55031">
    <property type="entry name" value="Bacterial exopeptidase dimerisation domain"/>
    <property type="match status" value="1"/>
</dbReference>
<organism evidence="10 11">
    <name type="scientific">Peribacillus butanolivorans</name>
    <dbReference type="NCBI Taxonomy" id="421767"/>
    <lineage>
        <taxon>Bacteria</taxon>
        <taxon>Bacillati</taxon>
        <taxon>Bacillota</taxon>
        <taxon>Bacilli</taxon>
        <taxon>Bacillales</taxon>
        <taxon>Bacillaceae</taxon>
        <taxon>Peribacillus</taxon>
    </lineage>
</organism>
<comment type="subunit">
    <text evidence="3">Homodimer.</text>
</comment>
<dbReference type="InterPro" id="IPR011650">
    <property type="entry name" value="Peptidase_M20_dimer"/>
</dbReference>
<dbReference type="InterPro" id="IPR002933">
    <property type="entry name" value="Peptidase_M20"/>
</dbReference>
<accession>A0AAX0RX02</accession>
<dbReference type="PANTHER" id="PTHR32494:SF19">
    <property type="entry name" value="ALLANTOATE DEIMINASE-RELATED"/>
    <property type="match status" value="1"/>
</dbReference>
<feature type="binding site" evidence="7">
    <location>
        <position position="89"/>
    </location>
    <ligand>
        <name>Zn(2+)</name>
        <dbReference type="ChEBI" id="CHEBI:29105"/>
        <label>1</label>
    </ligand>
</feature>
<comment type="cofactor">
    <cofactor evidence="7">
        <name>Zn(2+)</name>
        <dbReference type="ChEBI" id="CHEBI:29105"/>
    </cofactor>
    <text evidence="7">Binds 2 Zn(2+) ions per subunit.</text>
</comment>
<keyword evidence="5 10" id="KW-0378">Hydrolase</keyword>
<dbReference type="PANTHER" id="PTHR32494">
    <property type="entry name" value="ALLANTOATE DEIMINASE-RELATED"/>
    <property type="match status" value="1"/>
</dbReference>
<keyword evidence="7" id="KW-0862">Zinc</keyword>
<dbReference type="EMBL" id="CP030926">
    <property type="protein sequence ID" value="AXN40737.1"/>
    <property type="molecule type" value="Genomic_DNA"/>
</dbReference>
<dbReference type="CDD" id="cd03884">
    <property type="entry name" value="M20_bAS"/>
    <property type="match status" value="1"/>
</dbReference>
<dbReference type="RefSeq" id="WP_098177562.1">
    <property type="nucleotide sequence ID" value="NZ_CP030926.1"/>
</dbReference>
<evidence type="ECO:0000256" key="4">
    <source>
        <dbReference type="ARBA" id="ARBA00022723"/>
    </source>
</evidence>
<dbReference type="Pfam" id="PF07687">
    <property type="entry name" value="M20_dimer"/>
    <property type="match status" value="1"/>
</dbReference>
<dbReference type="InterPro" id="IPR036264">
    <property type="entry name" value="Bact_exopeptidase_dim_dom"/>
</dbReference>
<proteinExistence type="inferred from homology"/>
<evidence type="ECO:0000313" key="11">
    <source>
        <dbReference type="Proteomes" id="UP000220106"/>
    </source>
</evidence>
<evidence type="ECO:0000256" key="1">
    <source>
        <dbReference type="ARBA" id="ARBA00001936"/>
    </source>
</evidence>
<evidence type="ECO:0000259" key="8">
    <source>
        <dbReference type="Pfam" id="PF07687"/>
    </source>
</evidence>
<feature type="binding site" evidence="7">
    <location>
        <position position="186"/>
    </location>
    <ligand>
        <name>Zn(2+)</name>
        <dbReference type="ChEBI" id="CHEBI:29105"/>
        <label>1</label>
    </ligand>
</feature>
<evidence type="ECO:0000313" key="9">
    <source>
        <dbReference type="EMBL" id="AXN40737.1"/>
    </source>
</evidence>
<evidence type="ECO:0000313" key="10">
    <source>
        <dbReference type="EMBL" id="PEJ27718.1"/>
    </source>
</evidence>
<reference evidence="10 11" key="1">
    <citation type="submission" date="2017-09" db="EMBL/GenBank/DDBJ databases">
        <title>Large-scale bioinformatics analysis of Bacillus genomes uncovers conserved roles of natural products in bacterial physiology.</title>
        <authorList>
            <consortium name="Agbiome Team Llc"/>
            <person name="Bleich R.M."/>
            <person name="Kirk G.J."/>
            <person name="Santa Maria K.C."/>
            <person name="Allen S.E."/>
            <person name="Farag S."/>
            <person name="Shank E.A."/>
            <person name="Bowers A."/>
        </authorList>
    </citation>
    <scope>NUCLEOTIDE SEQUENCE [LARGE SCALE GENOMIC DNA]</scope>
    <source>
        <strain evidence="10 11">AFS003229</strain>
    </source>
</reference>
<dbReference type="Proteomes" id="UP000260457">
    <property type="component" value="Chromosome"/>
</dbReference>
<dbReference type="EMBL" id="NUEQ01000096">
    <property type="protein sequence ID" value="PEJ27718.1"/>
    <property type="molecule type" value="Genomic_DNA"/>
</dbReference>
<dbReference type="NCBIfam" id="NF006771">
    <property type="entry name" value="PRK09290.1-5"/>
    <property type="match status" value="1"/>
</dbReference>
<feature type="binding site" evidence="7">
    <location>
        <position position="89"/>
    </location>
    <ligand>
        <name>Zn(2+)</name>
        <dbReference type="ChEBI" id="CHEBI:29105"/>
        <label>2</label>
    </ligand>
</feature>
<name>A0AAX0RX02_9BACI</name>
<dbReference type="Proteomes" id="UP000220106">
    <property type="component" value="Unassembled WGS sequence"/>
</dbReference>
<comment type="similarity">
    <text evidence="2">Belongs to the peptidase M20 family.</text>
</comment>
<dbReference type="InterPro" id="IPR010158">
    <property type="entry name" value="Amidase_Cbmase"/>
</dbReference>
<keyword evidence="6" id="KW-0464">Manganese</keyword>
<sequence length="405" mass="44693">MINIKRLNTHLEELSVIGKTKDGGINRFSYTSDERRANERVKQYMESAGLTVHYDIVGNLIGSQEATDDLPTILIGSHIDTVPNGGKYDGSLGVLTAIEVIHSLKEKEIELKHPVKIVAFKDEEGTRFGFGMIGSRAVAGTLTSNDLKKVDNQGISIEQAMRDYGLEKQHLQSAKIENVKCYLEVHIEQGKVLENNEAAVGNVTGIAGPVWLQFKLTGLSEHAGATPMNQRQDALVGASLIIAEVEKIAKESSSSVATVGKLSVKPNGVNVIPGEVEWTIDIRDIDEKTRDQVEQEIRKFAKKIANDRQLHLEISVLQRVAPVRCEDNIQDVIKESIQELGESIVSLPSGAGHDAMQFKNRFPIGMIFVRSKDGISHNPREFSSEHDIEKAAKVLYLTILQLDKN</sequence>
<reference evidence="9 12" key="2">
    <citation type="submission" date="2018-07" db="EMBL/GenBank/DDBJ databases">
        <title>The molecular basis for the intramolecular migration of carboxyl group in the catabolism of para-hydroxybenzoate via gentisate.</title>
        <authorList>
            <person name="Zhao H."/>
            <person name="Xu Y."/>
            <person name="Lin S."/>
            <person name="Spain J.C."/>
            <person name="Zhou N.-Y."/>
        </authorList>
    </citation>
    <scope>NUCLEOTIDE SEQUENCE [LARGE SCALE GENOMIC DNA]</scope>
    <source>
        <strain evidence="9 12">PHB-7a</strain>
    </source>
</reference>
<feature type="binding site" evidence="7">
    <location>
        <position position="377"/>
    </location>
    <ligand>
        <name>Zn(2+)</name>
        <dbReference type="ChEBI" id="CHEBI:29105"/>
        <label>2</label>
    </ligand>
</feature>
<dbReference type="KEGG" id="pbut:DTO10_21725"/>
<dbReference type="NCBIfam" id="TIGR01879">
    <property type="entry name" value="hydantase"/>
    <property type="match status" value="1"/>
</dbReference>
<keyword evidence="4 7" id="KW-0479">Metal-binding</keyword>
<evidence type="ECO:0000256" key="3">
    <source>
        <dbReference type="ARBA" id="ARBA00011738"/>
    </source>
</evidence>
<feature type="domain" description="Peptidase M20 dimerisation" evidence="8">
    <location>
        <begin position="207"/>
        <end position="306"/>
    </location>
</feature>